<comment type="caution">
    <text evidence="2">The sequence shown here is derived from an EMBL/GenBank/DDBJ whole genome shotgun (WGS) entry which is preliminary data.</text>
</comment>
<protein>
    <submittedName>
        <fullName evidence="2">Uncharacterized protein</fullName>
    </submittedName>
</protein>
<proteinExistence type="predicted"/>
<feature type="non-terminal residue" evidence="2">
    <location>
        <position position="546"/>
    </location>
</feature>
<sequence length="546" mass="59546">MFTSFLKTIRSSSGRASRNSALEYGQPSSDHNKSSMPGSFYGLSPVHDELYILDQPLNTLQSSASSNKDSSRTNARSPPTLSPLIRGLDSLHLDETITRLDSPTEEIIPLSPQLEHLDNLITAATMTSEPIDTSGHARLFVSSSEFYEQQESSVPDSLQSLDMLTVMQSLNAVLTSKKTRPVPAFRPSHQFGRQSHLQSGRDGKSTSLSPVVPASPVKGLCKVGSGEAELIAEFSENLHSFQVDVLDDAFDTCTEAAKYKKIDEASAFVKHALAHLVTLEKRATSRAKMADRRGGECTGDVTKEIRESLTQKLRAFDAQLSLLHATFLTKSSEVINADYAYNNSFMTSNPINQVLVLLAVICNMIIGLSTEQCTFLLHTAIQCVKLGMSTTSSCDSDNFTPSQKAIINGMPTSLSVALKRFGADGRFDMYASCPSCCYNNKSTPLSGPDQYDFPETCLNQIVGETGVSICGANLLTRRRDGSQQPIKPYLVNSLADYLTRCLADERYLQQSIAASDHAFEVGSCCEDLSGARNVFEANFIKDFKGP</sequence>
<reference evidence="2" key="1">
    <citation type="submission" date="2022-08" db="EMBL/GenBank/DDBJ databases">
        <authorList>
            <consortium name="DOE Joint Genome Institute"/>
            <person name="Min B."/>
            <person name="Riley R."/>
            <person name="Sierra-Patev S."/>
            <person name="Naranjo-Ortiz M."/>
            <person name="Looney B."/>
            <person name="Konkel Z."/>
            <person name="Slot J.C."/>
            <person name="Sakamoto Y."/>
            <person name="Steenwyk J.L."/>
            <person name="Rokas A."/>
            <person name="Carro J."/>
            <person name="Camarero S."/>
            <person name="Ferreira P."/>
            <person name="Molpeceres G."/>
            <person name="Ruiz-Duenas F.J."/>
            <person name="Serrano A."/>
            <person name="Henrissat B."/>
            <person name="Drula E."/>
            <person name="Hughes K.W."/>
            <person name="Mata J.L."/>
            <person name="Ishikawa N.K."/>
            <person name="Vargas-Isla R."/>
            <person name="Ushijima S."/>
            <person name="Smith C.A."/>
            <person name="Ahrendt S."/>
            <person name="Andreopoulos W."/>
            <person name="He G."/>
            <person name="Labutti K."/>
            <person name="Lipzen A."/>
            <person name="Ng V."/>
            <person name="Sandor L."/>
            <person name="Barry K."/>
            <person name="Martinez A.T."/>
            <person name="Xiao Y."/>
            <person name="Gibbons J.G."/>
            <person name="Terashima K."/>
            <person name="Hibbett D.S."/>
            <person name="Grigoriev I.V."/>
        </authorList>
    </citation>
    <scope>NUCLEOTIDE SEQUENCE</scope>
    <source>
        <strain evidence="2">TFB7829</strain>
    </source>
</reference>
<feature type="region of interest" description="Disordered" evidence="1">
    <location>
        <begin position="16"/>
        <end position="39"/>
    </location>
</feature>
<gene>
    <name evidence="2" type="ORF">F5890DRAFT_1645996</name>
</gene>
<organism evidence="2 3">
    <name type="scientific">Lentinula detonsa</name>
    <dbReference type="NCBI Taxonomy" id="2804962"/>
    <lineage>
        <taxon>Eukaryota</taxon>
        <taxon>Fungi</taxon>
        <taxon>Dikarya</taxon>
        <taxon>Basidiomycota</taxon>
        <taxon>Agaricomycotina</taxon>
        <taxon>Agaricomycetes</taxon>
        <taxon>Agaricomycetidae</taxon>
        <taxon>Agaricales</taxon>
        <taxon>Marasmiineae</taxon>
        <taxon>Omphalotaceae</taxon>
        <taxon>Lentinula</taxon>
    </lineage>
</organism>
<feature type="compositionally biased region" description="Polar residues" evidence="1">
    <location>
        <begin position="61"/>
        <end position="79"/>
    </location>
</feature>
<evidence type="ECO:0000313" key="3">
    <source>
        <dbReference type="Proteomes" id="UP001163850"/>
    </source>
</evidence>
<evidence type="ECO:0000256" key="1">
    <source>
        <dbReference type="SAM" id="MobiDB-lite"/>
    </source>
</evidence>
<feature type="region of interest" description="Disordered" evidence="1">
    <location>
        <begin position="61"/>
        <end position="85"/>
    </location>
</feature>
<dbReference type="Proteomes" id="UP001163850">
    <property type="component" value="Unassembled WGS sequence"/>
</dbReference>
<dbReference type="AlphaFoldDB" id="A0AA38PNQ0"/>
<name>A0AA38PNQ0_9AGAR</name>
<dbReference type="EMBL" id="MU802555">
    <property type="protein sequence ID" value="KAJ3978993.1"/>
    <property type="molecule type" value="Genomic_DNA"/>
</dbReference>
<accession>A0AA38PNQ0</accession>
<feature type="region of interest" description="Disordered" evidence="1">
    <location>
        <begin position="185"/>
        <end position="210"/>
    </location>
</feature>
<feature type="compositionally biased region" description="Polar residues" evidence="1">
    <location>
        <begin position="26"/>
        <end position="37"/>
    </location>
</feature>
<evidence type="ECO:0000313" key="2">
    <source>
        <dbReference type="EMBL" id="KAJ3978993.1"/>
    </source>
</evidence>